<dbReference type="Pfam" id="PF13564">
    <property type="entry name" value="DoxX_2"/>
    <property type="match status" value="1"/>
</dbReference>
<evidence type="ECO:0008006" key="8">
    <source>
        <dbReference type="Google" id="ProtNLM"/>
    </source>
</evidence>
<reference evidence="6 7" key="1">
    <citation type="submission" date="2019-08" db="EMBL/GenBank/DDBJ databases">
        <title>Genome sequence of Gillisia hiemivivida IC154 (type strain).</title>
        <authorList>
            <person name="Bowman J.P."/>
        </authorList>
    </citation>
    <scope>NUCLEOTIDE SEQUENCE [LARGE SCALE GENOMIC DNA]</scope>
    <source>
        <strain evidence="6 7">IC154</strain>
    </source>
</reference>
<feature type="transmembrane region" description="Helical" evidence="5">
    <location>
        <begin position="40"/>
        <end position="61"/>
    </location>
</feature>
<evidence type="ECO:0000313" key="6">
    <source>
        <dbReference type="EMBL" id="TXD94109.1"/>
    </source>
</evidence>
<dbReference type="EMBL" id="VORY01000006">
    <property type="protein sequence ID" value="TXD94109.1"/>
    <property type="molecule type" value="Genomic_DNA"/>
</dbReference>
<comment type="caution">
    <text evidence="6">The sequence shown here is derived from an EMBL/GenBank/DDBJ whole genome shotgun (WGS) entry which is preliminary data.</text>
</comment>
<keyword evidence="3 5" id="KW-1133">Transmembrane helix</keyword>
<gene>
    <name evidence="6" type="ORF">ES724_07535</name>
</gene>
<feature type="transmembrane region" description="Helical" evidence="5">
    <location>
        <begin position="67"/>
        <end position="85"/>
    </location>
</feature>
<dbReference type="RefSeq" id="WP_146931686.1">
    <property type="nucleotide sequence ID" value="NZ_CBCSHZ010000005.1"/>
</dbReference>
<dbReference type="GO" id="GO:0016020">
    <property type="term" value="C:membrane"/>
    <property type="evidence" value="ECO:0007669"/>
    <property type="project" value="UniProtKB-SubCell"/>
</dbReference>
<feature type="transmembrane region" description="Helical" evidence="5">
    <location>
        <begin position="97"/>
        <end position="114"/>
    </location>
</feature>
<proteinExistence type="predicted"/>
<evidence type="ECO:0000256" key="5">
    <source>
        <dbReference type="SAM" id="Phobius"/>
    </source>
</evidence>
<comment type="subcellular location">
    <subcellularLocation>
        <location evidence="1">Membrane</location>
        <topology evidence="1">Multi-pass membrane protein</topology>
    </subcellularLocation>
</comment>
<keyword evidence="2 5" id="KW-0812">Transmembrane</keyword>
<evidence type="ECO:0000256" key="1">
    <source>
        <dbReference type="ARBA" id="ARBA00004141"/>
    </source>
</evidence>
<name>A0A5C6ZZ60_9FLAO</name>
<organism evidence="6 7">
    <name type="scientific">Gillisia hiemivivida</name>
    <dbReference type="NCBI Taxonomy" id="291190"/>
    <lineage>
        <taxon>Bacteria</taxon>
        <taxon>Pseudomonadati</taxon>
        <taxon>Bacteroidota</taxon>
        <taxon>Flavobacteriia</taxon>
        <taxon>Flavobacteriales</taxon>
        <taxon>Flavobacteriaceae</taxon>
        <taxon>Gillisia</taxon>
    </lineage>
</organism>
<protein>
    <recommendedName>
        <fullName evidence="8">DoxX family protein</fullName>
    </recommendedName>
</protein>
<keyword evidence="4 5" id="KW-0472">Membrane</keyword>
<dbReference type="Proteomes" id="UP000321367">
    <property type="component" value="Unassembled WGS sequence"/>
</dbReference>
<evidence type="ECO:0000256" key="2">
    <source>
        <dbReference type="ARBA" id="ARBA00022692"/>
    </source>
</evidence>
<dbReference type="OrthoDB" id="799482at2"/>
<dbReference type="AlphaFoldDB" id="A0A5C6ZZ60"/>
<dbReference type="InterPro" id="IPR032808">
    <property type="entry name" value="DoxX"/>
</dbReference>
<sequence>MTLLTFLVIFSTLSFLFFGISCFFAAEMRTEFIRYGLSDHLNLIGALQVIGAIGLGIGYLFLPYLSIVAAVGLSILMLLGFGVRLRIRDSFIQSAPSIIYSVINAYIAIALLLSL</sequence>
<evidence type="ECO:0000256" key="3">
    <source>
        <dbReference type="ARBA" id="ARBA00022989"/>
    </source>
</evidence>
<evidence type="ECO:0000256" key="4">
    <source>
        <dbReference type="ARBA" id="ARBA00023136"/>
    </source>
</evidence>
<feature type="transmembrane region" description="Helical" evidence="5">
    <location>
        <begin position="6"/>
        <end position="28"/>
    </location>
</feature>
<keyword evidence="7" id="KW-1185">Reference proteome</keyword>
<evidence type="ECO:0000313" key="7">
    <source>
        <dbReference type="Proteomes" id="UP000321367"/>
    </source>
</evidence>
<accession>A0A5C6ZZ60</accession>